<dbReference type="EMBL" id="JALLPB020000344">
    <property type="protein sequence ID" value="KAL3810234.1"/>
    <property type="molecule type" value="Genomic_DNA"/>
</dbReference>
<feature type="region of interest" description="Disordered" evidence="8">
    <location>
        <begin position="35"/>
        <end position="55"/>
    </location>
</feature>
<keyword evidence="5 9" id="KW-0812">Transmembrane</keyword>
<dbReference type="InterPro" id="IPR008166">
    <property type="entry name" value="Glyco_transf_92"/>
</dbReference>
<proteinExistence type="inferred from homology"/>
<feature type="region of interest" description="Disordered" evidence="8">
    <location>
        <begin position="86"/>
        <end position="112"/>
    </location>
</feature>
<keyword evidence="4" id="KW-0808">Transferase</keyword>
<keyword evidence="6 9" id="KW-1133">Transmembrane helix</keyword>
<evidence type="ECO:0000256" key="4">
    <source>
        <dbReference type="ARBA" id="ARBA00022679"/>
    </source>
</evidence>
<keyword evidence="7 9" id="KW-0472">Membrane</keyword>
<dbReference type="GO" id="GO:0016020">
    <property type="term" value="C:membrane"/>
    <property type="evidence" value="ECO:0007669"/>
    <property type="project" value="UniProtKB-SubCell"/>
</dbReference>
<evidence type="ECO:0000256" key="1">
    <source>
        <dbReference type="ARBA" id="ARBA00004167"/>
    </source>
</evidence>
<dbReference type="AlphaFoldDB" id="A0ABD3RB32"/>
<accession>A0ABD3RB32</accession>
<evidence type="ECO:0000256" key="2">
    <source>
        <dbReference type="ARBA" id="ARBA00007647"/>
    </source>
</evidence>
<dbReference type="PANTHER" id="PTHR21461">
    <property type="entry name" value="GLYCOSYLTRANSFERASE FAMILY 92 PROTEIN"/>
    <property type="match status" value="1"/>
</dbReference>
<feature type="compositionally biased region" description="Basic and acidic residues" evidence="8">
    <location>
        <begin position="137"/>
        <end position="152"/>
    </location>
</feature>
<dbReference type="Pfam" id="PF01697">
    <property type="entry name" value="Glyco_transf_92"/>
    <property type="match status" value="1"/>
</dbReference>
<dbReference type="GO" id="GO:0016757">
    <property type="term" value="F:glycosyltransferase activity"/>
    <property type="evidence" value="ECO:0007669"/>
    <property type="project" value="UniProtKB-KW"/>
</dbReference>
<comment type="caution">
    <text evidence="10">The sequence shown here is derived from an EMBL/GenBank/DDBJ whole genome shotgun (WGS) entry which is preliminary data.</text>
</comment>
<feature type="transmembrane region" description="Helical" evidence="9">
    <location>
        <begin position="847"/>
        <end position="865"/>
    </location>
</feature>
<evidence type="ECO:0000256" key="7">
    <source>
        <dbReference type="ARBA" id="ARBA00023136"/>
    </source>
</evidence>
<feature type="region of interest" description="Disordered" evidence="8">
    <location>
        <begin position="305"/>
        <end position="330"/>
    </location>
</feature>
<sequence length="954" mass="106497">MWSSIYRSFADDVSASVGVDELVGGHHHRRLRRFSIGSVGSTTSGNNKDEDTSSHADRIIGNTIVARRVQSALIARTGHPNLILAAYVEPEPPPPPTTEEDGGKKNDDGDESYPVMTLRVQTPRDLTYIPYPPPVRRGNDQLDIRNDRDRSPPEGACSRNGAQWTFPTSHPKSLDHRFGGNVFRRRPIYDDRWELALGITNNSSNNNNKSQTVVAGGGGHCPIDADPYLPWIHDAFPTDDGHHVEFVISNKRRCNTDPGRFESDLKNLEPQVALMQPVPLKRIIEEGTGRRTLSSAFNDALELLWSPPASPDERREDDANAGGRSDSYVRDDVDYIPPRYALATSLDDADEDARYTRFICRFHTVIIMDDDYIPTGGRSDEEGARLGKIILGETLSTYSYNPEHANYRKRDSKPMLGDAHDEQIWNSVYVVRCPVPASRDVILDDATMMPLPGIIASGKSVHDGVPSIYVDLIPVRTPVRRSRKGYALPGVSDGAFDPQRAWGSAHVLPRIEASGRWENIPICSPPRAGEETAWVADPSRQLARMSSSSRLNSNDVIAAQNRTRHFVVACVWASHSFSTRGQADNADSSTSDRLREFLLYHLQIAGFDHVYVYDNSDATSSGNNSTLAAVTDAFSRLLVTRIPWPHRVCNNNPPASANPGERSSQYAAERSCLARYGPGTTWMATLDVDEYLISTGSWKTLRHWLEHVTEVADAKILSFYQTRALPNIELMVPYEGGSTPSCKVVSNTSVLTSMCMMKDPNKTYLATYNCEPTTHPKPHWAWRAKKQLYRPDFVLNHFVHYSLVTKEILDKPMDASDLRFDVRAPFERRVNELTEVRSFLNCFFDKMLAILAHAFILMWLIKGFLLHAKSTGPEKTFGWSERCSRRGVGIAKSSSCQVGIPSHELILGGYNISEREDNGVISAAFESNCFRHGKIMKDYVPRLELALKASTIPA</sequence>
<dbReference type="Proteomes" id="UP001530377">
    <property type="component" value="Unassembled WGS sequence"/>
</dbReference>
<gene>
    <name evidence="10" type="ORF">ACHAXA_003031</name>
</gene>
<feature type="compositionally biased region" description="Polar residues" evidence="8">
    <location>
        <begin position="160"/>
        <end position="171"/>
    </location>
</feature>
<evidence type="ECO:0000256" key="6">
    <source>
        <dbReference type="ARBA" id="ARBA00022989"/>
    </source>
</evidence>
<organism evidence="10 11">
    <name type="scientific">Cyclostephanos tholiformis</name>
    <dbReference type="NCBI Taxonomy" id="382380"/>
    <lineage>
        <taxon>Eukaryota</taxon>
        <taxon>Sar</taxon>
        <taxon>Stramenopiles</taxon>
        <taxon>Ochrophyta</taxon>
        <taxon>Bacillariophyta</taxon>
        <taxon>Coscinodiscophyceae</taxon>
        <taxon>Thalassiosirophycidae</taxon>
        <taxon>Stephanodiscales</taxon>
        <taxon>Stephanodiscaceae</taxon>
        <taxon>Cyclostephanos</taxon>
    </lineage>
</organism>
<protein>
    <recommendedName>
        <fullName evidence="12">Glycosyltransferase family 92 protein</fullName>
    </recommendedName>
</protein>
<comment type="similarity">
    <text evidence="2">Belongs to the glycosyltransferase 92 family.</text>
</comment>
<feature type="region of interest" description="Disordered" evidence="8">
    <location>
        <begin position="126"/>
        <end position="179"/>
    </location>
</feature>
<evidence type="ECO:0000256" key="8">
    <source>
        <dbReference type="SAM" id="MobiDB-lite"/>
    </source>
</evidence>
<name>A0ABD3RB32_9STRA</name>
<keyword evidence="3" id="KW-0328">Glycosyltransferase</keyword>
<comment type="subcellular location">
    <subcellularLocation>
        <location evidence="1">Membrane</location>
        <topology evidence="1">Single-pass membrane protein</topology>
    </subcellularLocation>
</comment>
<evidence type="ECO:0000256" key="9">
    <source>
        <dbReference type="SAM" id="Phobius"/>
    </source>
</evidence>
<evidence type="ECO:0000313" key="11">
    <source>
        <dbReference type="Proteomes" id="UP001530377"/>
    </source>
</evidence>
<evidence type="ECO:0000256" key="5">
    <source>
        <dbReference type="ARBA" id="ARBA00022692"/>
    </source>
</evidence>
<evidence type="ECO:0008006" key="12">
    <source>
        <dbReference type="Google" id="ProtNLM"/>
    </source>
</evidence>
<evidence type="ECO:0000313" key="10">
    <source>
        <dbReference type="EMBL" id="KAL3810234.1"/>
    </source>
</evidence>
<dbReference type="PANTHER" id="PTHR21461:SF69">
    <property type="entry name" value="GLYCOSYLTRANSFERASE FAMILY 92 PROTEIN"/>
    <property type="match status" value="1"/>
</dbReference>
<reference evidence="10 11" key="1">
    <citation type="submission" date="2024-10" db="EMBL/GenBank/DDBJ databases">
        <title>Updated reference genomes for cyclostephanoid diatoms.</title>
        <authorList>
            <person name="Roberts W.R."/>
            <person name="Alverson A.J."/>
        </authorList>
    </citation>
    <scope>NUCLEOTIDE SEQUENCE [LARGE SCALE GENOMIC DNA]</scope>
    <source>
        <strain evidence="10 11">AJA228-03</strain>
    </source>
</reference>
<evidence type="ECO:0000256" key="3">
    <source>
        <dbReference type="ARBA" id="ARBA00022676"/>
    </source>
</evidence>
<keyword evidence="11" id="KW-1185">Reference proteome</keyword>